<dbReference type="PROSITE" id="PS00114">
    <property type="entry name" value="PRPP_SYNTHASE"/>
    <property type="match status" value="1"/>
</dbReference>
<dbReference type="CDD" id="cd06223">
    <property type="entry name" value="PRTases_typeI"/>
    <property type="match status" value="1"/>
</dbReference>
<dbReference type="EC" id="2.7.6.1" evidence="9"/>
<dbReference type="GO" id="GO:0016301">
    <property type="term" value="F:kinase activity"/>
    <property type="evidence" value="ECO:0007669"/>
    <property type="project" value="UniProtKB-KW"/>
</dbReference>
<dbReference type="PATRIC" id="fig|1001583.3.peg.474"/>
<dbReference type="KEGG" id="lbk:LVISKB_0481"/>
<evidence type="ECO:0000259" key="10">
    <source>
        <dbReference type="Pfam" id="PF13793"/>
    </source>
</evidence>
<reference evidence="11 12" key="1">
    <citation type="journal article" date="2013" name="PLoS ONE">
        <title>Genomic Analysis by Deep Sequencing of the Probiotic Lactobacillus brevis KB290 Harboring Nine Plasmids Reveals Genomic Stability.</title>
        <authorList>
            <person name="Fukao M."/>
            <person name="Oshima K."/>
            <person name="Morita H."/>
            <person name="Toh H."/>
            <person name="Suda W."/>
            <person name="Kim S.W."/>
            <person name="Suzuki S."/>
            <person name="Yakabe T."/>
            <person name="Hattori M."/>
            <person name="Yajima N."/>
        </authorList>
    </citation>
    <scope>NUCLEOTIDE SEQUENCE [LARGE SCALE GENOMIC DNA]</scope>
    <source>
        <strain evidence="11 12">KB290</strain>
    </source>
</reference>
<comment type="cofactor">
    <cofactor evidence="9">
        <name>Mg(2+)</name>
        <dbReference type="ChEBI" id="CHEBI:18420"/>
    </cofactor>
    <text evidence="9">Binds 2 Mg(2+) ions per subunit.</text>
</comment>
<comment type="pathway">
    <text evidence="9">Metabolic intermediate biosynthesis; 5-phospho-alpha-D-ribose 1-diphosphate biosynthesis; 5-phospho-alpha-D-ribose 1-diphosphate from D-ribose 5-phosphate (route I): step 1/1.</text>
</comment>
<dbReference type="PANTHER" id="PTHR10210">
    <property type="entry name" value="RIBOSE-PHOSPHATE DIPHOSPHOKINASE FAMILY MEMBER"/>
    <property type="match status" value="1"/>
</dbReference>
<evidence type="ECO:0000256" key="2">
    <source>
        <dbReference type="ARBA" id="ARBA00022723"/>
    </source>
</evidence>
<keyword evidence="4 9" id="KW-0547">Nucleotide-binding</keyword>
<feature type="binding site" evidence="9">
    <location>
        <begin position="235"/>
        <end position="239"/>
    </location>
    <ligand>
        <name>D-ribose 5-phosphate</name>
        <dbReference type="ChEBI" id="CHEBI:78346"/>
    </ligand>
</feature>
<comment type="similarity">
    <text evidence="9">Belongs to the ribose-phosphate pyrophosphokinase family. Class I subfamily.</text>
</comment>
<dbReference type="NCBIfam" id="NF002320">
    <property type="entry name" value="PRK01259.1"/>
    <property type="match status" value="1"/>
</dbReference>
<dbReference type="InterPro" id="IPR005946">
    <property type="entry name" value="Rib-P_diPkinase"/>
</dbReference>
<feature type="domain" description="Ribose-phosphate pyrophosphokinase N-terminal" evidence="10">
    <location>
        <begin position="16"/>
        <end position="132"/>
    </location>
</feature>
<dbReference type="GO" id="GO:0004749">
    <property type="term" value="F:ribose phosphate diphosphokinase activity"/>
    <property type="evidence" value="ECO:0007669"/>
    <property type="project" value="UniProtKB-UniRule"/>
</dbReference>
<accession>M5AYF3</accession>
<evidence type="ECO:0000256" key="6">
    <source>
        <dbReference type="ARBA" id="ARBA00022840"/>
    </source>
</evidence>
<dbReference type="UniPathway" id="UPA00087">
    <property type="reaction ID" value="UER00172"/>
</dbReference>
<dbReference type="GO" id="GO:0006015">
    <property type="term" value="P:5-phosphoribose 1-diphosphate biosynthetic process"/>
    <property type="evidence" value="ECO:0007669"/>
    <property type="project" value="UniProtKB-UniRule"/>
</dbReference>
<evidence type="ECO:0000256" key="1">
    <source>
        <dbReference type="ARBA" id="ARBA00022679"/>
    </source>
</evidence>
<feature type="binding site" evidence="9">
    <location>
        <position position="182"/>
    </location>
    <ligand>
        <name>Mg(2+)</name>
        <dbReference type="ChEBI" id="CHEBI:18420"/>
    </ligand>
</feature>
<dbReference type="NCBIfam" id="TIGR01251">
    <property type="entry name" value="ribP_PPkin"/>
    <property type="match status" value="1"/>
</dbReference>
<evidence type="ECO:0000256" key="5">
    <source>
        <dbReference type="ARBA" id="ARBA00022777"/>
    </source>
</evidence>
<dbReference type="InterPro" id="IPR000836">
    <property type="entry name" value="PRTase_dom"/>
</dbReference>
<keyword evidence="3 9" id="KW-0545">Nucleotide biosynthesis</keyword>
<evidence type="ECO:0000256" key="4">
    <source>
        <dbReference type="ARBA" id="ARBA00022741"/>
    </source>
</evidence>
<dbReference type="AlphaFoldDB" id="M5AYF3"/>
<comment type="subcellular location">
    <subcellularLocation>
        <location evidence="9">Cytoplasm</location>
    </subcellularLocation>
</comment>
<dbReference type="NCBIfam" id="NF002618">
    <property type="entry name" value="PRK02269.1"/>
    <property type="match status" value="1"/>
</dbReference>
<organism evidence="11 12">
    <name type="scientific">Levilactobacillus brevis KB290</name>
    <dbReference type="NCBI Taxonomy" id="1001583"/>
    <lineage>
        <taxon>Bacteria</taxon>
        <taxon>Bacillati</taxon>
        <taxon>Bacillota</taxon>
        <taxon>Bacilli</taxon>
        <taxon>Lactobacillales</taxon>
        <taxon>Lactobacillaceae</taxon>
        <taxon>Levilactobacillus</taxon>
    </lineage>
</organism>
<dbReference type="HAMAP" id="MF_00583_B">
    <property type="entry name" value="RibP_PPkinase_B"/>
    <property type="match status" value="1"/>
</dbReference>
<dbReference type="HOGENOM" id="CLU_033546_1_0_9"/>
<evidence type="ECO:0000313" key="12">
    <source>
        <dbReference type="Proteomes" id="UP000012042"/>
    </source>
</evidence>
<feature type="binding site" evidence="9">
    <location>
        <position position="207"/>
    </location>
    <ligand>
        <name>D-ribose 5-phosphate</name>
        <dbReference type="ChEBI" id="CHEBI:78346"/>
    </ligand>
</feature>
<keyword evidence="7 9" id="KW-0460">Magnesium</keyword>
<feature type="active site" evidence="9">
    <location>
        <position position="205"/>
    </location>
</feature>
<dbReference type="GO" id="GO:0005737">
    <property type="term" value="C:cytoplasm"/>
    <property type="evidence" value="ECO:0007669"/>
    <property type="project" value="UniProtKB-SubCell"/>
</dbReference>
<feature type="binding site" evidence="9">
    <location>
        <position position="142"/>
    </location>
    <ligand>
        <name>Mg(2+)</name>
        <dbReference type="ChEBI" id="CHEBI:18420"/>
    </ligand>
</feature>
<keyword evidence="5 9" id="KW-0418">Kinase</keyword>
<dbReference type="Gene3D" id="3.40.50.2020">
    <property type="match status" value="2"/>
</dbReference>
<feature type="binding site" evidence="9">
    <location>
        <begin position="108"/>
        <end position="109"/>
    </location>
    <ligand>
        <name>ATP</name>
        <dbReference type="ChEBI" id="CHEBI:30616"/>
    </ligand>
</feature>
<keyword evidence="1 9" id="KW-0808">Transferase</keyword>
<dbReference type="GO" id="GO:0002189">
    <property type="term" value="C:ribose phosphate diphosphokinase complex"/>
    <property type="evidence" value="ECO:0007669"/>
    <property type="project" value="TreeGrafter"/>
</dbReference>
<keyword evidence="2 9" id="KW-0479">Metal-binding</keyword>
<feature type="binding site" evidence="9">
    <location>
        <begin position="49"/>
        <end position="51"/>
    </location>
    <ligand>
        <name>ATP</name>
        <dbReference type="ChEBI" id="CHEBI:30616"/>
    </ligand>
</feature>
<dbReference type="GO" id="GO:0009156">
    <property type="term" value="P:ribonucleoside monophosphate biosynthetic process"/>
    <property type="evidence" value="ECO:0007669"/>
    <property type="project" value="InterPro"/>
</dbReference>
<keyword evidence="9" id="KW-0963">Cytoplasm</keyword>
<dbReference type="Proteomes" id="UP000012042">
    <property type="component" value="Chromosome"/>
</dbReference>
<comment type="catalytic activity">
    <reaction evidence="8 9">
        <text>D-ribose 5-phosphate + ATP = 5-phospho-alpha-D-ribose 1-diphosphate + AMP + H(+)</text>
        <dbReference type="Rhea" id="RHEA:15609"/>
        <dbReference type="ChEBI" id="CHEBI:15378"/>
        <dbReference type="ChEBI" id="CHEBI:30616"/>
        <dbReference type="ChEBI" id="CHEBI:58017"/>
        <dbReference type="ChEBI" id="CHEBI:78346"/>
        <dbReference type="ChEBI" id="CHEBI:456215"/>
        <dbReference type="EC" id="2.7.6.1"/>
    </reaction>
</comment>
<protein>
    <recommendedName>
        <fullName evidence="9">Ribose-phosphate pyrophosphokinase</fullName>
        <shortName evidence="9">RPPK</shortName>
        <ecNumber evidence="9">2.7.6.1</ecNumber>
    </recommendedName>
    <alternativeName>
        <fullName evidence="9">5-phospho-D-ribosyl alpha-1-diphosphate synthase</fullName>
    </alternativeName>
    <alternativeName>
        <fullName evidence="9">Phosphoribosyl diphosphate synthase</fullName>
    </alternativeName>
    <alternativeName>
        <fullName evidence="9">Phosphoribosyl pyrophosphate synthase</fullName>
        <shortName evidence="9">P-Rib-PP synthase</shortName>
        <shortName evidence="9">PRPP synthase</shortName>
        <shortName evidence="9">PRPPase</shortName>
    </alternativeName>
</protein>
<keyword evidence="6 9" id="KW-0067">ATP-binding</keyword>
<dbReference type="FunFam" id="3.40.50.2020:FF:000002">
    <property type="entry name" value="Ribose-phosphate pyrophosphokinase"/>
    <property type="match status" value="1"/>
</dbReference>
<evidence type="ECO:0000313" key="11">
    <source>
        <dbReference type="EMBL" id="BAN06116.1"/>
    </source>
</evidence>
<gene>
    <name evidence="9" type="primary">prs</name>
    <name evidence="11" type="ORF">LVISKB_0481</name>
</gene>
<comment type="subunit">
    <text evidence="9">Homohexamer.</text>
</comment>
<dbReference type="EMBL" id="AP012167">
    <property type="protein sequence ID" value="BAN06116.1"/>
    <property type="molecule type" value="Genomic_DNA"/>
</dbReference>
<name>M5AYF3_LEVBR</name>
<dbReference type="Pfam" id="PF14572">
    <property type="entry name" value="Pribosyl_synth"/>
    <property type="match status" value="1"/>
</dbReference>
<comment type="function">
    <text evidence="9">Involved in the biosynthesis of the central metabolite phospho-alpha-D-ribosyl-1-pyrophosphate (PRPP) via the transfer of pyrophosphoryl group from ATP to 1-hydroxyl of ribose-5-phosphate (Rib-5-P).</text>
</comment>
<dbReference type="GO" id="GO:0006164">
    <property type="term" value="P:purine nucleotide biosynthetic process"/>
    <property type="evidence" value="ECO:0007669"/>
    <property type="project" value="TreeGrafter"/>
</dbReference>
<dbReference type="InterPro" id="IPR029099">
    <property type="entry name" value="Pribosyltran_N"/>
</dbReference>
<sequence length="332" mass="36354">MLLEEIMATQYFDPKLKIFALNSNKPLAQKIADEVGVELGKTSVDRFSDGEIRINIEQSVRGCHVYVIQSTSAPVNDNLMELLIMIDALRRASAATINVVIPYYGYARQDRKARSREPITAKLVANMLQTAGVTRVLALDLHAAQIQGFFDVPVDHLMGAPLLADYFINSGLAENAVVVSPDHGGVTRARALAEFLKAPIAIIDKRRPKANVAEIMNIIGNVKGKRCIMIDDMIDTAGTITLGSQALMDAGALEVYASCTHPVLSGPAIERIKKSPIKKLVVTDSIQLTADKMIDKVEQISVGPLMGQAIKRINENRPVSPLFKNRFHSQEQ</sequence>
<dbReference type="SUPFAM" id="SSF53271">
    <property type="entry name" value="PRTase-like"/>
    <property type="match status" value="1"/>
</dbReference>
<evidence type="ECO:0000256" key="8">
    <source>
        <dbReference type="ARBA" id="ARBA00049535"/>
    </source>
</evidence>
<dbReference type="GO" id="GO:0000287">
    <property type="term" value="F:magnesium ion binding"/>
    <property type="evidence" value="ECO:0007669"/>
    <property type="project" value="UniProtKB-UniRule"/>
</dbReference>
<dbReference type="InterPro" id="IPR000842">
    <property type="entry name" value="PRib_PP_synth_CS"/>
</dbReference>
<dbReference type="SMART" id="SM01400">
    <property type="entry name" value="Pribosyltran_N"/>
    <property type="match status" value="1"/>
</dbReference>
<feature type="binding site" evidence="9">
    <location>
        <position position="231"/>
    </location>
    <ligand>
        <name>D-ribose 5-phosphate</name>
        <dbReference type="ChEBI" id="CHEBI:78346"/>
    </ligand>
</feature>
<dbReference type="FunFam" id="3.40.50.2020:FF:000014">
    <property type="entry name" value="Ribose-phosphate pyrophosphokinase 1"/>
    <property type="match status" value="1"/>
</dbReference>
<dbReference type="GO" id="GO:0005524">
    <property type="term" value="F:ATP binding"/>
    <property type="evidence" value="ECO:0007669"/>
    <property type="project" value="UniProtKB-KW"/>
</dbReference>
<evidence type="ECO:0000256" key="7">
    <source>
        <dbReference type="ARBA" id="ARBA00022842"/>
    </source>
</evidence>
<dbReference type="Pfam" id="PF13793">
    <property type="entry name" value="Pribosyltran_N"/>
    <property type="match status" value="1"/>
</dbReference>
<evidence type="ECO:0000256" key="3">
    <source>
        <dbReference type="ARBA" id="ARBA00022727"/>
    </source>
</evidence>
<evidence type="ECO:0000256" key="9">
    <source>
        <dbReference type="HAMAP-Rule" id="MF_00583"/>
    </source>
</evidence>
<proteinExistence type="inferred from homology"/>
<dbReference type="InterPro" id="IPR037515">
    <property type="entry name" value="Rib-P_diPkinase_bac"/>
</dbReference>
<dbReference type="InterPro" id="IPR029057">
    <property type="entry name" value="PRTase-like"/>
</dbReference>
<dbReference type="PANTHER" id="PTHR10210:SF41">
    <property type="entry name" value="RIBOSE-PHOSPHATE PYROPHOSPHOKINASE 1, CHLOROPLASTIC"/>
    <property type="match status" value="1"/>
</dbReference>